<gene>
    <name evidence="1" type="primary">13</name>
    <name evidence="1" type="ORF">SEA_SPARKLEGODDESS_13</name>
</gene>
<dbReference type="Proteomes" id="UP000259914">
    <property type="component" value="Segment"/>
</dbReference>
<reference evidence="1 2" key="1">
    <citation type="submission" date="2018-07" db="EMBL/GenBank/DDBJ databases">
        <authorList>
            <person name="Dixon J."/>
            <person name="Knudsen H.R."/>
            <person name="Rock W."/>
            <person name="Scott A.N."/>
            <person name="Walsdorf S.L."/>
            <person name="Layton S.R."/>
            <person name="Nayek S."/>
            <person name="Kim T."/>
            <person name="Hughes L.E."/>
            <person name="Garlena R.A."/>
            <person name="Russell D.A."/>
            <person name="Pope W.H."/>
            <person name="Jacobs-Sera D."/>
            <person name="Hatfull G.F."/>
        </authorList>
    </citation>
    <scope>NUCLEOTIDE SEQUENCE [LARGE SCALE GENOMIC DNA]</scope>
</reference>
<proteinExistence type="predicted"/>
<name>A0A345MDV0_9CAUD</name>
<accession>A0A345MDV0</accession>
<protein>
    <submittedName>
        <fullName evidence="1">Uncharacterized protein</fullName>
    </submittedName>
</protein>
<evidence type="ECO:0000313" key="2">
    <source>
        <dbReference type="Proteomes" id="UP000259914"/>
    </source>
</evidence>
<sequence length="70" mass="8063">MEWSIFHNYRHLADEGKVKHLQCPDCGHNLTTRLGQDDEPTLWCAICDSTIRPGLDLYDRIRAVVSEHNA</sequence>
<dbReference type="EMBL" id="MH590589">
    <property type="protein sequence ID" value="AXH68731.1"/>
    <property type="molecule type" value="Genomic_DNA"/>
</dbReference>
<organism evidence="1 2">
    <name type="scientific">Streptomyces phage SparkleGoddess</name>
    <dbReference type="NCBI Taxonomy" id="2283305"/>
    <lineage>
        <taxon>Viruses</taxon>
        <taxon>Duplodnaviria</taxon>
        <taxon>Heunggongvirae</taxon>
        <taxon>Uroviricota</taxon>
        <taxon>Caudoviricetes</taxon>
        <taxon>Stanwilliamsviridae</taxon>
        <taxon>Loccivirinae</taxon>
        <taxon>Gilsonvirus</taxon>
        <taxon>Gilsonvirus comrade</taxon>
    </lineage>
</organism>
<evidence type="ECO:0000313" key="1">
    <source>
        <dbReference type="EMBL" id="AXH68731.1"/>
    </source>
</evidence>